<feature type="chain" id="PRO_5043384450" description="Dirigent protein" evidence="1">
    <location>
        <begin position="21"/>
        <end position="210"/>
    </location>
</feature>
<accession>A0AAV9IJN9</accession>
<gene>
    <name evidence="2" type="ORF">GAYE_SCF43G5636</name>
</gene>
<organism evidence="2 3">
    <name type="scientific">Galdieria yellowstonensis</name>
    <dbReference type="NCBI Taxonomy" id="3028027"/>
    <lineage>
        <taxon>Eukaryota</taxon>
        <taxon>Rhodophyta</taxon>
        <taxon>Bangiophyceae</taxon>
        <taxon>Galdieriales</taxon>
        <taxon>Galdieriaceae</taxon>
        <taxon>Galdieria</taxon>
    </lineage>
</organism>
<evidence type="ECO:0000256" key="1">
    <source>
        <dbReference type="SAM" id="SignalP"/>
    </source>
</evidence>
<comment type="caution">
    <text evidence="2">The sequence shown here is derived from an EMBL/GenBank/DDBJ whole genome shotgun (WGS) entry which is preliminary data.</text>
</comment>
<evidence type="ECO:0000313" key="2">
    <source>
        <dbReference type="EMBL" id="KAK4527710.1"/>
    </source>
</evidence>
<evidence type="ECO:0008006" key="4">
    <source>
        <dbReference type="Google" id="ProtNLM"/>
    </source>
</evidence>
<name>A0AAV9IJN9_9RHOD</name>
<dbReference type="AlphaFoldDB" id="A0AAV9IJN9"/>
<dbReference type="EMBL" id="JANCYU010000055">
    <property type="protein sequence ID" value="KAK4527710.1"/>
    <property type="molecule type" value="Genomic_DNA"/>
</dbReference>
<keyword evidence="1" id="KW-0732">Signal</keyword>
<protein>
    <recommendedName>
        <fullName evidence="4">Dirigent protein</fullName>
    </recommendedName>
</protein>
<evidence type="ECO:0000313" key="3">
    <source>
        <dbReference type="Proteomes" id="UP001300502"/>
    </source>
</evidence>
<dbReference type="Proteomes" id="UP001300502">
    <property type="component" value="Unassembled WGS sequence"/>
</dbReference>
<sequence length="210" mass="21408">MSKLLLLVSFLCGILAIVHGAPPVMVSPPSFQQERTVDVPENYGSNYESGNGYSISYMLQPHIPFIPIGSPSIANSLSYASDQYAQALSAANAISFLGGNATAKTNATVQGQLAFSNSTATASGLGLVETDAATSSGSSYSGNIEVAFTVGGTVTAHSDSFSAPGSGTVTISGFGGSGPFGLAMYGNYPSSGASQRFLLHQARKTAANIF</sequence>
<feature type="signal peptide" evidence="1">
    <location>
        <begin position="1"/>
        <end position="20"/>
    </location>
</feature>
<proteinExistence type="predicted"/>
<reference evidence="2 3" key="1">
    <citation type="submission" date="2022-07" db="EMBL/GenBank/DDBJ databases">
        <title>Genome-wide signatures of adaptation to extreme environments.</title>
        <authorList>
            <person name="Cho C.H."/>
            <person name="Yoon H.S."/>
        </authorList>
    </citation>
    <scope>NUCLEOTIDE SEQUENCE [LARGE SCALE GENOMIC DNA]</scope>
    <source>
        <strain evidence="2 3">108.79 E11</strain>
    </source>
</reference>
<keyword evidence="3" id="KW-1185">Reference proteome</keyword>